<dbReference type="EnsemblMetazoa" id="ISCW004062-RA">
    <property type="protein sequence ID" value="ISCW004062-PA"/>
    <property type="gene ID" value="ISCW004062"/>
</dbReference>
<dbReference type="SUPFAM" id="SSF48619">
    <property type="entry name" value="Phospholipase A2, PLA2"/>
    <property type="match status" value="1"/>
</dbReference>
<feature type="non-terminal residue" evidence="15">
    <location>
        <position position="199"/>
    </location>
</feature>
<dbReference type="FunFam" id="1.20.90.10:FF:000002">
    <property type="entry name" value="Phospholipase A2 group III"/>
    <property type="match status" value="1"/>
</dbReference>
<evidence type="ECO:0000256" key="10">
    <source>
        <dbReference type="ARBA" id="ARBA00022963"/>
    </source>
</evidence>
<dbReference type="GO" id="GO:0005576">
    <property type="term" value="C:extracellular region"/>
    <property type="evidence" value="ECO:0007669"/>
    <property type="project" value="UniProtKB-SubCell"/>
</dbReference>
<dbReference type="VEuPathDB" id="VectorBase:ISCP_003429"/>
<dbReference type="VEuPathDB" id="VectorBase:ISCI004062"/>
<keyword evidence="7" id="KW-0479">Metal-binding</keyword>
<dbReference type="OrthoDB" id="6075074at2759"/>
<keyword evidence="8 15" id="KW-0378">Hydrolase</keyword>
<dbReference type="EMBL" id="ABJB011127548">
    <property type="status" value="NOT_ANNOTATED_CDS"/>
    <property type="molecule type" value="Genomic_DNA"/>
</dbReference>
<evidence type="ECO:0000256" key="1">
    <source>
        <dbReference type="ARBA" id="ARBA00001604"/>
    </source>
</evidence>
<evidence type="ECO:0000256" key="5">
    <source>
        <dbReference type="ARBA" id="ARBA00021721"/>
    </source>
</evidence>
<dbReference type="EMBL" id="DS731578">
    <property type="protein sequence ID" value="EEC07010.1"/>
    <property type="molecule type" value="Genomic_DNA"/>
</dbReference>
<keyword evidence="12" id="KW-1015">Disulfide bond</keyword>
<dbReference type="PaxDb" id="6945-B7PK88"/>
<evidence type="ECO:0000313" key="15">
    <source>
        <dbReference type="EMBL" id="EEC07010.1"/>
    </source>
</evidence>
<evidence type="ECO:0000256" key="7">
    <source>
        <dbReference type="ARBA" id="ARBA00022723"/>
    </source>
</evidence>
<feature type="domain" description="Phospholipase A2-like central" evidence="14">
    <location>
        <begin position="97"/>
        <end position="192"/>
    </location>
</feature>
<dbReference type="GO" id="GO:0050482">
    <property type="term" value="P:arachidonate secretion"/>
    <property type="evidence" value="ECO:0007669"/>
    <property type="project" value="InterPro"/>
</dbReference>
<evidence type="ECO:0000256" key="11">
    <source>
        <dbReference type="ARBA" id="ARBA00023098"/>
    </source>
</evidence>
<keyword evidence="10" id="KW-0442">Lipid degradation</keyword>
<dbReference type="GO" id="GO:0016042">
    <property type="term" value="P:lipid catabolic process"/>
    <property type="evidence" value="ECO:0007669"/>
    <property type="project" value="UniProtKB-KW"/>
</dbReference>
<dbReference type="GO" id="GO:0006644">
    <property type="term" value="P:phospholipid metabolic process"/>
    <property type="evidence" value="ECO:0007669"/>
    <property type="project" value="InterPro"/>
</dbReference>
<organism>
    <name type="scientific">Ixodes scapularis</name>
    <name type="common">Black-legged tick</name>
    <name type="synonym">Deer tick</name>
    <dbReference type="NCBI Taxonomy" id="6945"/>
    <lineage>
        <taxon>Eukaryota</taxon>
        <taxon>Metazoa</taxon>
        <taxon>Ecdysozoa</taxon>
        <taxon>Arthropoda</taxon>
        <taxon>Chelicerata</taxon>
        <taxon>Arachnida</taxon>
        <taxon>Acari</taxon>
        <taxon>Parasitiformes</taxon>
        <taxon>Ixodida</taxon>
        <taxon>Ixodoidea</taxon>
        <taxon>Ixodidae</taxon>
        <taxon>Ixodinae</taxon>
        <taxon>Ixodes</taxon>
    </lineage>
</organism>
<dbReference type="AlphaFoldDB" id="B7PK88"/>
<dbReference type="EC" id="3.1.1.4" evidence="4"/>
<dbReference type="VEuPathDB" id="VectorBase:ISCW004062"/>
<name>B7PK88_IXOSC</name>
<dbReference type="STRING" id="6945.B7PK88"/>
<dbReference type="GO" id="GO:0047498">
    <property type="term" value="F:calcium-dependent phospholipase A2 activity"/>
    <property type="evidence" value="ECO:0000318"/>
    <property type="project" value="GO_Central"/>
</dbReference>
<evidence type="ECO:0000256" key="6">
    <source>
        <dbReference type="ARBA" id="ARBA00022525"/>
    </source>
</evidence>
<reference evidence="15 17" key="1">
    <citation type="submission" date="2008-03" db="EMBL/GenBank/DDBJ databases">
        <title>Annotation of Ixodes scapularis.</title>
        <authorList>
            <consortium name="Ixodes scapularis Genome Project Consortium"/>
            <person name="Caler E."/>
            <person name="Hannick L.I."/>
            <person name="Bidwell S."/>
            <person name="Joardar V."/>
            <person name="Thiagarajan M."/>
            <person name="Amedeo P."/>
            <person name="Galinsky K.J."/>
            <person name="Schobel S."/>
            <person name="Inman J."/>
            <person name="Hostetler J."/>
            <person name="Miller J."/>
            <person name="Hammond M."/>
            <person name="Megy K."/>
            <person name="Lawson D."/>
            <person name="Kodira C."/>
            <person name="Sutton G."/>
            <person name="Meyer J."/>
            <person name="Hill C.A."/>
            <person name="Birren B."/>
            <person name="Nene V."/>
            <person name="Collins F."/>
            <person name="Alarcon-Chaidez F."/>
            <person name="Wikel S."/>
            <person name="Strausberg R."/>
        </authorList>
    </citation>
    <scope>NUCLEOTIDE SEQUENCE [LARGE SCALE GENOMIC DNA]</scope>
    <source>
        <strain evidence="17">Wikel</strain>
        <strain evidence="15">Wikel colony</strain>
    </source>
</reference>
<evidence type="ECO:0000256" key="3">
    <source>
        <dbReference type="ARBA" id="ARBA00004613"/>
    </source>
</evidence>
<evidence type="ECO:0000313" key="16">
    <source>
        <dbReference type="EnsemblMetazoa" id="ISCW004062-PA"/>
    </source>
</evidence>
<evidence type="ECO:0000259" key="14">
    <source>
        <dbReference type="Pfam" id="PF05826"/>
    </source>
</evidence>
<comment type="catalytic activity">
    <reaction evidence="1">
        <text>a 1,2-diacyl-sn-glycero-3-phosphocholine + H2O = a 1-acyl-sn-glycero-3-phosphocholine + a fatty acid + H(+)</text>
        <dbReference type="Rhea" id="RHEA:15801"/>
        <dbReference type="ChEBI" id="CHEBI:15377"/>
        <dbReference type="ChEBI" id="CHEBI:15378"/>
        <dbReference type="ChEBI" id="CHEBI:28868"/>
        <dbReference type="ChEBI" id="CHEBI:57643"/>
        <dbReference type="ChEBI" id="CHEBI:58168"/>
        <dbReference type="EC" id="3.1.1.4"/>
    </reaction>
</comment>
<accession>B7PK88</accession>
<dbReference type="PANTHER" id="PTHR12253">
    <property type="entry name" value="RH14732P"/>
    <property type="match status" value="1"/>
</dbReference>
<dbReference type="Gene3D" id="1.20.90.10">
    <property type="entry name" value="Phospholipase A2 domain"/>
    <property type="match status" value="1"/>
</dbReference>
<feature type="non-terminal residue" evidence="15">
    <location>
        <position position="1"/>
    </location>
</feature>
<dbReference type="InParanoid" id="B7PK88"/>
<dbReference type="InterPro" id="IPR036444">
    <property type="entry name" value="PLipase_A2_dom_sf"/>
</dbReference>
<evidence type="ECO:0000313" key="17">
    <source>
        <dbReference type="Proteomes" id="UP000001555"/>
    </source>
</evidence>
<proteinExistence type="predicted"/>
<comment type="cofactor">
    <cofactor evidence="2">
        <name>Ca(2+)</name>
        <dbReference type="ChEBI" id="CHEBI:29108"/>
    </cofactor>
</comment>
<sequence length="199" mass="22316">IPGVTRKIVTDVSDGGHRLVEVLQYSKGAVLGCNAAGSWNLIASVLNVIPEEMVTRVTQDEMQYFLDLCDNRDRRVRLGPIKSIFDFISPTSKSLLIFPGTKWCGAGNISKNYYDLGKARRTDMCCRDHDHAIDSLAPHETKYGITNVKKYTMTNCKDDCKFFNCLLKVKSRTSNSVGTTFFDILKTKCFAYGYPDKCA</sequence>
<dbReference type="Pfam" id="PF05826">
    <property type="entry name" value="Phospholip_A2_2"/>
    <property type="match status" value="1"/>
</dbReference>
<evidence type="ECO:0000256" key="9">
    <source>
        <dbReference type="ARBA" id="ARBA00022837"/>
    </source>
</evidence>
<protein>
    <recommendedName>
        <fullName evidence="5">Phospholipase A2</fullName>
        <ecNumber evidence="4">3.1.1.4</ecNumber>
    </recommendedName>
    <alternativeName>
        <fullName evidence="13">Phosphatidylcholine 2-acylhydrolase</fullName>
    </alternativeName>
</protein>
<dbReference type="CDD" id="cd04704">
    <property type="entry name" value="PLA2_bee_venom_like"/>
    <property type="match status" value="1"/>
</dbReference>
<evidence type="ECO:0000256" key="2">
    <source>
        <dbReference type="ARBA" id="ARBA00001913"/>
    </source>
</evidence>
<comment type="subcellular location">
    <subcellularLocation>
        <location evidence="3">Secreted</location>
    </subcellularLocation>
</comment>
<evidence type="ECO:0000256" key="4">
    <source>
        <dbReference type="ARBA" id="ARBA00013278"/>
    </source>
</evidence>
<reference evidence="16" key="2">
    <citation type="submission" date="2020-05" db="UniProtKB">
        <authorList>
            <consortium name="EnsemblMetazoa"/>
        </authorList>
    </citation>
    <scope>IDENTIFICATION</scope>
    <source>
        <strain evidence="16">wikel</strain>
    </source>
</reference>
<dbReference type="Proteomes" id="UP000001555">
    <property type="component" value="Unassembled WGS sequence"/>
</dbReference>
<evidence type="ECO:0000256" key="12">
    <source>
        <dbReference type="ARBA" id="ARBA00023157"/>
    </source>
</evidence>
<dbReference type="InterPro" id="IPR016090">
    <property type="entry name" value="PLA2-like_dom"/>
</dbReference>
<gene>
    <name evidence="15" type="ORF">IscW_ISCW004062</name>
</gene>
<keyword evidence="11" id="KW-0443">Lipid metabolism</keyword>
<dbReference type="GO" id="GO:0046872">
    <property type="term" value="F:metal ion binding"/>
    <property type="evidence" value="ECO:0007669"/>
    <property type="project" value="UniProtKB-KW"/>
</dbReference>
<keyword evidence="17" id="KW-1185">Reference proteome</keyword>
<dbReference type="HOGENOM" id="CLU_081685_0_0_1"/>
<evidence type="ECO:0000256" key="13">
    <source>
        <dbReference type="ARBA" id="ARBA00029903"/>
    </source>
</evidence>
<keyword evidence="6" id="KW-0964">Secreted</keyword>
<keyword evidence="9" id="KW-0106">Calcium</keyword>
<evidence type="ECO:0000256" key="8">
    <source>
        <dbReference type="ARBA" id="ARBA00022801"/>
    </source>
</evidence>